<keyword evidence="6" id="KW-0460">Magnesium</keyword>
<accession>A0A8T0DSJ3</accession>
<comment type="subunit">
    <text evidence="3">Homodimer.</text>
</comment>
<evidence type="ECO:0000256" key="1">
    <source>
        <dbReference type="ARBA" id="ARBA00001946"/>
    </source>
</evidence>
<name>A0A8T0DSJ3_9TREM</name>
<evidence type="ECO:0000313" key="13">
    <source>
        <dbReference type="EMBL" id="KAF8570733.1"/>
    </source>
</evidence>
<dbReference type="GO" id="GO:0006753">
    <property type="term" value="P:nucleoside phosphate metabolic process"/>
    <property type="evidence" value="ECO:0007669"/>
    <property type="project" value="TreeGrafter"/>
</dbReference>
<dbReference type="NCBIfam" id="TIGR00052">
    <property type="entry name" value="nudix-type nucleoside diphosphatase, YffH/AdpP family"/>
    <property type="match status" value="1"/>
</dbReference>
<comment type="caution">
    <text evidence="13">The sequence shown here is derived from an EMBL/GenBank/DDBJ whole genome shotgun (WGS) entry which is preliminary data.</text>
</comment>
<evidence type="ECO:0000256" key="8">
    <source>
        <dbReference type="ARBA" id="ARBA00054674"/>
    </source>
</evidence>
<evidence type="ECO:0000256" key="4">
    <source>
        <dbReference type="ARBA" id="ARBA00022490"/>
    </source>
</evidence>
<dbReference type="GO" id="GO:0046872">
    <property type="term" value="F:metal ion binding"/>
    <property type="evidence" value="ECO:0007669"/>
    <property type="project" value="InterPro"/>
</dbReference>
<evidence type="ECO:0000259" key="12">
    <source>
        <dbReference type="PROSITE" id="PS51462"/>
    </source>
</evidence>
<dbReference type="FunFam" id="3.90.79.10:FF:000035">
    <property type="entry name" value="Uridine diphosphate glucose pyrophosphatase"/>
    <property type="match status" value="1"/>
</dbReference>
<comment type="function">
    <text evidence="8">Hydrolyzes UDP-glucose to glucose 1-phosphate and UMP and ADP-ribose to ribose 5-phosphate and AMP. The physiological substrate is probably UDP-glucose. Poor activity on other substrates such as ADP-glucose, CDP-glucose, GDP-glucose and GDP-mannose.</text>
</comment>
<dbReference type="PANTHER" id="PTHR11839:SF15">
    <property type="entry name" value="URIDINE DIPHOSPHATE GLUCOSE PYROPHOSPHATASE NUDT14"/>
    <property type="match status" value="1"/>
</dbReference>
<dbReference type="InterPro" id="IPR000086">
    <property type="entry name" value="NUDIX_hydrolase_dom"/>
</dbReference>
<evidence type="ECO:0000256" key="3">
    <source>
        <dbReference type="ARBA" id="ARBA00011738"/>
    </source>
</evidence>
<dbReference type="GO" id="GO:0019693">
    <property type="term" value="P:ribose phosphate metabolic process"/>
    <property type="evidence" value="ECO:0007669"/>
    <property type="project" value="TreeGrafter"/>
</dbReference>
<dbReference type="AlphaFoldDB" id="A0A8T0DSJ3"/>
<evidence type="ECO:0000256" key="10">
    <source>
        <dbReference type="ARBA" id="ARBA00071467"/>
    </source>
</evidence>
<sequence length="225" mass="25206">MTLEISNFVVKPLVEPSRYIKLYRLHFLQNGKPRTWDGILSHNSVSVLIYHVEKKCILLVKQFRPVVYYLKLRELSGKTGLDGEDEDFVSLSASLPASKGDTIELCAGLIDGEDPRPEKTAVQEVLEECGYKVSESSLRLIQVFASNVGLVGNQMTCYYTEVDETLRVPGAGGGLREEGEYIEIIEWPVAKLDDLIEPRVDRPGLSASLLYALSWFKITILPSLK</sequence>
<comment type="catalytic activity">
    <reaction evidence="7">
        <text>UDP-sugar + H2O = UMP + alpha-D-aldose 1-phosphate.</text>
        <dbReference type="EC" id="3.6.1.45"/>
    </reaction>
</comment>
<dbReference type="GO" id="GO:0005737">
    <property type="term" value="C:cytoplasm"/>
    <property type="evidence" value="ECO:0007669"/>
    <property type="project" value="UniProtKB-SubCell"/>
</dbReference>
<dbReference type="PANTHER" id="PTHR11839">
    <property type="entry name" value="UDP/ADP-SUGAR PYROPHOSPHATASE"/>
    <property type="match status" value="1"/>
</dbReference>
<organism evidence="13 14">
    <name type="scientific">Paragonimus westermani</name>
    <dbReference type="NCBI Taxonomy" id="34504"/>
    <lineage>
        <taxon>Eukaryota</taxon>
        <taxon>Metazoa</taxon>
        <taxon>Spiralia</taxon>
        <taxon>Lophotrochozoa</taxon>
        <taxon>Platyhelminthes</taxon>
        <taxon>Trematoda</taxon>
        <taxon>Digenea</taxon>
        <taxon>Plagiorchiida</taxon>
        <taxon>Troglotremata</taxon>
        <taxon>Troglotrematidae</taxon>
        <taxon>Paragonimus</taxon>
    </lineage>
</organism>
<dbReference type="Gene3D" id="3.90.79.10">
    <property type="entry name" value="Nucleoside Triphosphate Pyrophosphohydrolase"/>
    <property type="match status" value="1"/>
</dbReference>
<gene>
    <name evidence="13" type="ORF">P879_02686</name>
</gene>
<evidence type="ECO:0000313" key="14">
    <source>
        <dbReference type="Proteomes" id="UP000699462"/>
    </source>
</evidence>
<dbReference type="InterPro" id="IPR015797">
    <property type="entry name" value="NUDIX_hydrolase-like_dom_sf"/>
</dbReference>
<evidence type="ECO:0000256" key="7">
    <source>
        <dbReference type="ARBA" id="ARBA00051086"/>
    </source>
</evidence>
<dbReference type="PROSITE" id="PS51462">
    <property type="entry name" value="NUDIX"/>
    <property type="match status" value="1"/>
</dbReference>
<evidence type="ECO:0000256" key="2">
    <source>
        <dbReference type="ARBA" id="ARBA00004496"/>
    </source>
</evidence>
<evidence type="ECO:0000256" key="6">
    <source>
        <dbReference type="ARBA" id="ARBA00022842"/>
    </source>
</evidence>
<dbReference type="EMBL" id="JTDF01000935">
    <property type="protein sequence ID" value="KAF8570733.1"/>
    <property type="molecule type" value="Genomic_DNA"/>
</dbReference>
<evidence type="ECO:0000256" key="11">
    <source>
        <dbReference type="ARBA" id="ARBA00080475"/>
    </source>
</evidence>
<dbReference type="InterPro" id="IPR004385">
    <property type="entry name" value="NDP_pyrophosphatase"/>
</dbReference>
<dbReference type="SUPFAM" id="SSF55811">
    <property type="entry name" value="Nudix"/>
    <property type="match status" value="1"/>
</dbReference>
<dbReference type="OrthoDB" id="10249920at2759"/>
<keyword evidence="14" id="KW-1185">Reference proteome</keyword>
<feature type="domain" description="Nudix hydrolase" evidence="12">
    <location>
        <begin position="40"/>
        <end position="212"/>
    </location>
</feature>
<comment type="cofactor">
    <cofactor evidence="1">
        <name>Mg(2+)</name>
        <dbReference type="ChEBI" id="CHEBI:18420"/>
    </cofactor>
</comment>
<proteinExistence type="predicted"/>
<comment type="subcellular location">
    <subcellularLocation>
        <location evidence="2">Cytoplasm</location>
    </subcellularLocation>
</comment>
<protein>
    <recommendedName>
        <fullName evidence="10">Uridine diphosphate glucose pyrophosphatase NUDT14</fullName>
        <ecNumber evidence="9">3.6.1.45</ecNumber>
    </recommendedName>
    <alternativeName>
        <fullName evidence="11">Nucleoside diphosphate-linked moiety X motif 14</fullName>
    </alternativeName>
</protein>
<evidence type="ECO:0000256" key="5">
    <source>
        <dbReference type="ARBA" id="ARBA00022801"/>
    </source>
</evidence>
<reference evidence="13 14" key="1">
    <citation type="submission" date="2019-07" db="EMBL/GenBank/DDBJ databases">
        <title>Annotation for the trematode Paragonimus westermani.</title>
        <authorList>
            <person name="Choi Y.-J."/>
        </authorList>
    </citation>
    <scope>NUCLEOTIDE SEQUENCE [LARGE SCALE GENOMIC DNA]</scope>
    <source>
        <strain evidence="13">180907_Pwestermani</strain>
    </source>
</reference>
<keyword evidence="4" id="KW-0963">Cytoplasm</keyword>
<dbReference type="GO" id="GO:0008768">
    <property type="term" value="F:UDP-sugar diphosphatase activity"/>
    <property type="evidence" value="ECO:0007669"/>
    <property type="project" value="UniProtKB-EC"/>
</dbReference>
<dbReference type="Proteomes" id="UP000699462">
    <property type="component" value="Unassembled WGS sequence"/>
</dbReference>
<dbReference type="EC" id="3.6.1.45" evidence="9"/>
<evidence type="ECO:0000256" key="9">
    <source>
        <dbReference type="ARBA" id="ARBA00066480"/>
    </source>
</evidence>
<keyword evidence="5" id="KW-0378">Hydrolase</keyword>